<proteinExistence type="predicted"/>
<gene>
    <name evidence="1" type="ORF">D0962_23025</name>
</gene>
<dbReference type="EMBL" id="QZCE01000002">
    <property type="protein sequence ID" value="NEZ65593.1"/>
    <property type="molecule type" value="Genomic_DNA"/>
</dbReference>
<comment type="caution">
    <text evidence="1">The sequence shown here is derived from an EMBL/GenBank/DDBJ whole genome shotgun (WGS) entry which is preliminary data.</text>
</comment>
<dbReference type="AlphaFoldDB" id="A0A6M0SBZ4"/>
<protein>
    <submittedName>
        <fullName evidence="1">Uncharacterized protein</fullName>
    </submittedName>
</protein>
<name>A0A6M0SBZ4_9CYAN</name>
<dbReference type="Proteomes" id="UP000473574">
    <property type="component" value="Unassembled WGS sequence"/>
</dbReference>
<dbReference type="RefSeq" id="WP_163666806.1">
    <property type="nucleotide sequence ID" value="NZ_QZCE01000002.1"/>
</dbReference>
<evidence type="ECO:0000313" key="2">
    <source>
        <dbReference type="Proteomes" id="UP000473574"/>
    </source>
</evidence>
<evidence type="ECO:0000313" key="1">
    <source>
        <dbReference type="EMBL" id="NEZ65593.1"/>
    </source>
</evidence>
<organism evidence="1 2">
    <name type="scientific">Adonisia turfae CCMR0082</name>
    <dbReference type="NCBI Taxonomy" id="2304604"/>
    <lineage>
        <taxon>Bacteria</taxon>
        <taxon>Bacillati</taxon>
        <taxon>Cyanobacteriota</taxon>
        <taxon>Adonisia</taxon>
        <taxon>Adonisia turfae</taxon>
    </lineage>
</organism>
<sequence>MFDEEFEDFYDHGTTWGEDLVLDCGTPDCIMPGYHFPSECHTAEDLQQHYEDEGIPEKQPDDFDIPKSVAVCPECGAHLHVEFDEWEPESGRPTPEGMDLCCTTEDWDDPESLHRHWQGEWNPTINKVWEYVKERFEG</sequence>
<reference evidence="1 2" key="1">
    <citation type="journal article" date="2020" name="Microb. Ecol.">
        <title>Ecogenomics of the Marine Benthic Filamentous Cyanobacterium Adonisia.</title>
        <authorList>
            <person name="Walter J.M."/>
            <person name="Coutinho F.H."/>
            <person name="Leomil L."/>
            <person name="Hargreaves P.I."/>
            <person name="Campeao M.E."/>
            <person name="Vieira V.V."/>
            <person name="Silva B.S."/>
            <person name="Fistarol G.O."/>
            <person name="Salomon P.S."/>
            <person name="Sawabe T."/>
            <person name="Mino S."/>
            <person name="Hosokawa M."/>
            <person name="Miyashita H."/>
            <person name="Maruyama F."/>
            <person name="van Verk M.C."/>
            <person name="Dutilh B.E."/>
            <person name="Thompson C.C."/>
            <person name="Thompson F.L."/>
        </authorList>
    </citation>
    <scope>NUCLEOTIDE SEQUENCE [LARGE SCALE GENOMIC DNA]</scope>
    <source>
        <strain evidence="1 2">CCMR0082</strain>
    </source>
</reference>
<accession>A0A6M0SBZ4</accession>